<gene>
    <name evidence="3" type="ORF">ERJ67_02730</name>
</gene>
<dbReference type="CDD" id="cd02696">
    <property type="entry name" value="MurNAc-LAA"/>
    <property type="match status" value="1"/>
</dbReference>
<organism evidence="3 4">
    <name type="scientific">Aphanocapsa feldmannii 277cV</name>
    <dbReference type="NCBI Taxonomy" id="2507553"/>
    <lineage>
        <taxon>Bacteria</taxon>
        <taxon>Bacillati</taxon>
        <taxon>Cyanobacteriota</taxon>
        <taxon>Cyanophyceae</taxon>
        <taxon>Oscillatoriophycideae</taxon>
        <taxon>Chroococcales</taxon>
        <taxon>Microcystaceae</taxon>
        <taxon>Aphanocapsa</taxon>
    </lineage>
</organism>
<feature type="domain" description="MurNAc-LAA" evidence="2">
    <location>
        <begin position="255"/>
        <end position="366"/>
    </location>
</feature>
<protein>
    <submittedName>
        <fullName evidence="3">N-acetylmuramoyl-L-alanine amidase</fullName>
    </submittedName>
</protein>
<evidence type="ECO:0000313" key="4">
    <source>
        <dbReference type="Proteomes" id="UP000317990"/>
    </source>
</evidence>
<dbReference type="GO" id="GO:0008745">
    <property type="term" value="F:N-acetylmuramoyl-L-alanine amidase activity"/>
    <property type="evidence" value="ECO:0007669"/>
    <property type="project" value="InterPro"/>
</dbReference>
<proteinExistence type="predicted"/>
<dbReference type="SUPFAM" id="SSF53187">
    <property type="entry name" value="Zn-dependent exopeptidases"/>
    <property type="match status" value="1"/>
</dbReference>
<dbReference type="AlphaFoldDB" id="A0A524RQ43"/>
<comment type="caution">
    <text evidence="3">The sequence shown here is derived from an EMBL/GenBank/DDBJ whole genome shotgun (WGS) entry which is preliminary data.</text>
</comment>
<reference evidence="3 4" key="1">
    <citation type="journal article" date="2019" name="mSystems">
        <title>Life at home and on the roam: Genomic adaptions reflect the dual lifestyle of an intracellular, facultative symbiont.</title>
        <authorList>
            <person name="Burgsdorf I."/>
        </authorList>
    </citation>
    <scope>NUCLEOTIDE SEQUENCE [LARGE SCALE GENOMIC DNA]</scope>
    <source>
        <strain evidence="3">277cV</strain>
    </source>
</reference>
<dbReference type="PANTHER" id="PTHR30404">
    <property type="entry name" value="N-ACETYLMURAMOYL-L-ALANINE AMIDASE"/>
    <property type="match status" value="1"/>
</dbReference>
<dbReference type="PANTHER" id="PTHR30404:SF0">
    <property type="entry name" value="N-ACETYLMURAMOYL-L-ALANINE AMIDASE AMIC"/>
    <property type="match status" value="1"/>
</dbReference>
<dbReference type="InterPro" id="IPR050695">
    <property type="entry name" value="N-acetylmuramoyl_amidase_3"/>
</dbReference>
<dbReference type="GO" id="GO:0009253">
    <property type="term" value="P:peptidoglycan catabolic process"/>
    <property type="evidence" value="ECO:0007669"/>
    <property type="project" value="InterPro"/>
</dbReference>
<evidence type="ECO:0000256" key="1">
    <source>
        <dbReference type="ARBA" id="ARBA00022801"/>
    </source>
</evidence>
<evidence type="ECO:0000259" key="2">
    <source>
        <dbReference type="SMART" id="SM00646"/>
    </source>
</evidence>
<dbReference type="Gene3D" id="3.40.630.40">
    <property type="entry name" value="Zn-dependent exopeptidases"/>
    <property type="match status" value="1"/>
</dbReference>
<dbReference type="GO" id="GO:0030288">
    <property type="term" value="C:outer membrane-bounded periplasmic space"/>
    <property type="evidence" value="ECO:0007669"/>
    <property type="project" value="TreeGrafter"/>
</dbReference>
<accession>A0A524RQ43</accession>
<sequence length="373" mass="40824">MARRASAAADRSRWHRFSPLVLGCAALFTGLVLSSSAALARQFNALAAWRFTSDGVLELRTSPGLSLRPRHIAASAGRGGRIWLDLQGEPRRPRQITIGGTIASVRIGEPRPGITRFVVELAEGHDVDPSRLDLHSNGQGLWRMAFPGLSREATESIQPFGEGSFERKRVSWYRGRKITRLSPDDLPSLSPGRYRVMLDAGHGGHDRGATNSAGLEEAEINLDVTHRVAALLEAKGVVVVLARSVDSNVRLEDRVQDANSHRLDAFVSIHSNALSGLRSEVNGLETYYFNSHSGRRLAAALHRAILASVHIDDRQVRESRFYVLRKTAAPATLVEMGYVTGNRDSARLSRSAHRQDLALGIAKGLLDFLRGTP</sequence>
<name>A0A524RQ43_9CHRO</name>
<keyword evidence="1" id="KW-0378">Hydrolase</keyword>
<evidence type="ECO:0000313" key="3">
    <source>
        <dbReference type="EMBL" id="TGG94533.1"/>
    </source>
</evidence>
<dbReference type="InterPro" id="IPR002508">
    <property type="entry name" value="MurNAc-LAA_cat"/>
</dbReference>
<dbReference type="SMART" id="SM00646">
    <property type="entry name" value="Ami_3"/>
    <property type="match status" value="1"/>
</dbReference>
<dbReference type="Proteomes" id="UP000317990">
    <property type="component" value="Unassembled WGS sequence"/>
</dbReference>
<dbReference type="Pfam" id="PF01520">
    <property type="entry name" value="Amidase_3"/>
    <property type="match status" value="1"/>
</dbReference>
<dbReference type="EMBL" id="SRMO01000034">
    <property type="protein sequence ID" value="TGG94533.1"/>
    <property type="molecule type" value="Genomic_DNA"/>
</dbReference>